<evidence type="ECO:0000313" key="2">
    <source>
        <dbReference type="EMBL" id="WFP15738.1"/>
    </source>
</evidence>
<dbReference type="SUPFAM" id="SSF46785">
    <property type="entry name" value="Winged helix' DNA-binding domain"/>
    <property type="match status" value="1"/>
</dbReference>
<accession>A0ABY8H4Y3</accession>
<feature type="domain" description="Transcription regulator PadR N-terminal" evidence="1">
    <location>
        <begin position="21"/>
        <end position="92"/>
    </location>
</feature>
<keyword evidence="3" id="KW-1185">Reference proteome</keyword>
<evidence type="ECO:0000259" key="1">
    <source>
        <dbReference type="Pfam" id="PF03551"/>
    </source>
</evidence>
<dbReference type="InterPro" id="IPR052509">
    <property type="entry name" value="Metal_resp_DNA-bind_regulator"/>
</dbReference>
<dbReference type="PANTHER" id="PTHR33169:SF14">
    <property type="entry name" value="TRANSCRIPTIONAL REGULATOR RV3488"/>
    <property type="match status" value="1"/>
</dbReference>
<dbReference type="EMBL" id="CP121252">
    <property type="protein sequence ID" value="WFP15738.1"/>
    <property type="molecule type" value="Genomic_DNA"/>
</dbReference>
<sequence length="121" mass="13365">MTDDQLQWPNSWIRAVMGTAVLAALANQDLHGYAIGEHLKARGLGRPKGGSLYPLLSALEEDGAVETEWTHSERGPGRRIYRLTEPGRSRLAQEVSSWEKLVVTLRPETPSASSPSKEESR</sequence>
<organism evidence="2 3">
    <name type="scientific">Citricoccus muralis</name>
    <dbReference type="NCBI Taxonomy" id="169134"/>
    <lineage>
        <taxon>Bacteria</taxon>
        <taxon>Bacillati</taxon>
        <taxon>Actinomycetota</taxon>
        <taxon>Actinomycetes</taxon>
        <taxon>Micrococcales</taxon>
        <taxon>Micrococcaceae</taxon>
        <taxon>Citricoccus</taxon>
    </lineage>
</organism>
<dbReference type="PANTHER" id="PTHR33169">
    <property type="entry name" value="PADR-FAMILY TRANSCRIPTIONAL REGULATOR"/>
    <property type="match status" value="1"/>
</dbReference>
<name>A0ABY8H4Y3_9MICC</name>
<dbReference type="Pfam" id="PF03551">
    <property type="entry name" value="PadR"/>
    <property type="match status" value="1"/>
</dbReference>
<dbReference type="InterPro" id="IPR005149">
    <property type="entry name" value="Tscrpt_reg_PadR_N"/>
</dbReference>
<evidence type="ECO:0000313" key="3">
    <source>
        <dbReference type="Proteomes" id="UP001219037"/>
    </source>
</evidence>
<dbReference type="Gene3D" id="1.10.10.10">
    <property type="entry name" value="Winged helix-like DNA-binding domain superfamily/Winged helix DNA-binding domain"/>
    <property type="match status" value="1"/>
</dbReference>
<proteinExistence type="predicted"/>
<dbReference type="RefSeq" id="WP_278156725.1">
    <property type="nucleotide sequence ID" value="NZ_CP121252.1"/>
</dbReference>
<gene>
    <name evidence="2" type="ORF">P8192_10055</name>
</gene>
<dbReference type="InterPro" id="IPR036390">
    <property type="entry name" value="WH_DNA-bd_sf"/>
</dbReference>
<reference evidence="2 3" key="1">
    <citation type="submission" date="2023-04" db="EMBL/GenBank/DDBJ databases">
        <title>Funneling lignin-derived compounds into biodiesel using alkali-halophilic Citricoccus sp. P2.</title>
        <authorList>
            <person name="Luo C.-B."/>
        </authorList>
    </citation>
    <scope>NUCLEOTIDE SEQUENCE [LARGE SCALE GENOMIC DNA]</scope>
    <source>
        <strain evidence="2 3">P2</strain>
    </source>
</reference>
<dbReference type="Proteomes" id="UP001219037">
    <property type="component" value="Chromosome"/>
</dbReference>
<protein>
    <submittedName>
        <fullName evidence="2">PadR family transcriptional regulator</fullName>
    </submittedName>
</protein>
<dbReference type="InterPro" id="IPR036388">
    <property type="entry name" value="WH-like_DNA-bd_sf"/>
</dbReference>